<dbReference type="Proteomes" id="UP000694888">
    <property type="component" value="Unplaced"/>
</dbReference>
<dbReference type="PROSITE" id="PS50222">
    <property type="entry name" value="EF_HAND_2"/>
    <property type="match status" value="3"/>
</dbReference>
<gene>
    <name evidence="5" type="primary">LOC101858151</name>
</gene>
<evidence type="ECO:0000313" key="5">
    <source>
        <dbReference type="RefSeq" id="XP_005112424.2"/>
    </source>
</evidence>
<dbReference type="InterPro" id="IPR011992">
    <property type="entry name" value="EF-hand-dom_pair"/>
</dbReference>
<dbReference type="GeneID" id="101858151"/>
<keyword evidence="2" id="KW-0106">Calcium</keyword>
<dbReference type="InterPro" id="IPR050230">
    <property type="entry name" value="CALM/Myosin/TropC-like"/>
</dbReference>
<dbReference type="InterPro" id="IPR002048">
    <property type="entry name" value="EF_hand_dom"/>
</dbReference>
<evidence type="ECO:0000313" key="4">
    <source>
        <dbReference type="Proteomes" id="UP000694888"/>
    </source>
</evidence>
<sequence length="156" mass="18153">MASFTDEQMKEFQDVFRKFDRNSDGHINADEMVIVMRELGQNPTEEDVRKLIAHAEENTPLNERNRMIEFSEFVDMMEREGLKSQQEVEDELTAAFKVFDKNGDGYINREELKRTMQILGEHLTDDDVSAMMDEADSDGNGVVDYREFARIMSARK</sequence>
<protein>
    <submittedName>
        <fullName evidence="5">Calmodulin</fullName>
    </submittedName>
</protein>
<accession>A0ABM0K9W6</accession>
<feature type="domain" description="EF-hand" evidence="3">
    <location>
        <begin position="87"/>
        <end position="122"/>
    </location>
</feature>
<evidence type="ECO:0000259" key="3">
    <source>
        <dbReference type="PROSITE" id="PS50222"/>
    </source>
</evidence>
<dbReference type="Gene3D" id="1.10.238.10">
    <property type="entry name" value="EF-hand"/>
    <property type="match status" value="2"/>
</dbReference>
<name>A0ABM0K9W6_APLCA</name>
<organism evidence="4 5">
    <name type="scientific">Aplysia californica</name>
    <name type="common">California sea hare</name>
    <dbReference type="NCBI Taxonomy" id="6500"/>
    <lineage>
        <taxon>Eukaryota</taxon>
        <taxon>Metazoa</taxon>
        <taxon>Spiralia</taxon>
        <taxon>Lophotrochozoa</taxon>
        <taxon>Mollusca</taxon>
        <taxon>Gastropoda</taxon>
        <taxon>Heterobranchia</taxon>
        <taxon>Euthyneura</taxon>
        <taxon>Tectipleura</taxon>
        <taxon>Aplysiida</taxon>
        <taxon>Aplysioidea</taxon>
        <taxon>Aplysiidae</taxon>
        <taxon>Aplysia</taxon>
    </lineage>
</organism>
<evidence type="ECO:0000256" key="1">
    <source>
        <dbReference type="ARBA" id="ARBA00022737"/>
    </source>
</evidence>
<reference evidence="5" key="1">
    <citation type="submission" date="2025-08" db="UniProtKB">
        <authorList>
            <consortium name="RefSeq"/>
        </authorList>
    </citation>
    <scope>IDENTIFICATION</scope>
</reference>
<dbReference type="PANTHER" id="PTHR23048:SF0">
    <property type="entry name" value="CALMODULIN LIKE 3"/>
    <property type="match status" value="1"/>
</dbReference>
<dbReference type="RefSeq" id="XP_005112424.2">
    <property type="nucleotide sequence ID" value="XM_005112367.3"/>
</dbReference>
<feature type="domain" description="EF-hand" evidence="3">
    <location>
        <begin position="7"/>
        <end position="42"/>
    </location>
</feature>
<dbReference type="CDD" id="cd00051">
    <property type="entry name" value="EFh"/>
    <property type="match status" value="2"/>
</dbReference>
<dbReference type="SUPFAM" id="SSF47473">
    <property type="entry name" value="EF-hand"/>
    <property type="match status" value="1"/>
</dbReference>
<dbReference type="SMART" id="SM00054">
    <property type="entry name" value="EFh"/>
    <property type="match status" value="4"/>
</dbReference>
<feature type="domain" description="EF-hand" evidence="3">
    <location>
        <begin position="123"/>
        <end position="156"/>
    </location>
</feature>
<evidence type="ECO:0000256" key="2">
    <source>
        <dbReference type="ARBA" id="ARBA00022837"/>
    </source>
</evidence>
<keyword evidence="4" id="KW-1185">Reference proteome</keyword>
<proteinExistence type="predicted"/>
<dbReference type="InterPro" id="IPR018247">
    <property type="entry name" value="EF_Hand_1_Ca_BS"/>
</dbReference>
<dbReference type="PROSITE" id="PS00018">
    <property type="entry name" value="EF_HAND_1"/>
    <property type="match status" value="3"/>
</dbReference>
<dbReference type="PANTHER" id="PTHR23048">
    <property type="entry name" value="MYOSIN LIGHT CHAIN 1, 3"/>
    <property type="match status" value="1"/>
</dbReference>
<dbReference type="Pfam" id="PF13499">
    <property type="entry name" value="EF-hand_7"/>
    <property type="match status" value="2"/>
</dbReference>
<keyword evidence="1" id="KW-0677">Repeat</keyword>